<comment type="caution">
    <text evidence="2">The sequence shown here is derived from an EMBL/GenBank/DDBJ whole genome shotgun (WGS) entry which is preliminary data.</text>
</comment>
<dbReference type="InterPro" id="IPR029442">
    <property type="entry name" value="GyrI-like"/>
</dbReference>
<sequence>MTDDVRIVEAPRRDLAVVRSRTTFAEIPAFMATAFERVAAVLGPRGLLGDGPAVGRYADIDPATGMVTVSAGFVVDAPIEADGDVVPEVLPAVEVATTTHLGPYDRVSEAYDAIAAAMALHGRELDESTMWEEYWSPPGTPDDETRTVVFCPLAPAT</sequence>
<dbReference type="Proteomes" id="UP000480122">
    <property type="component" value="Unassembled WGS sequence"/>
</dbReference>
<dbReference type="OrthoDB" id="795001at2"/>
<dbReference type="RefSeq" id="WP_155842625.1">
    <property type="nucleotide sequence ID" value="NZ_BAAAIA010000005.1"/>
</dbReference>
<dbReference type="SUPFAM" id="SSF55136">
    <property type="entry name" value="Probable bacterial effector-binding domain"/>
    <property type="match status" value="1"/>
</dbReference>
<evidence type="ECO:0000259" key="1">
    <source>
        <dbReference type="SMART" id="SM00871"/>
    </source>
</evidence>
<proteinExistence type="predicted"/>
<keyword evidence="3" id="KW-1185">Reference proteome</keyword>
<protein>
    <submittedName>
        <fullName evidence="2">Transcription activator effector-binding protein</fullName>
    </submittedName>
</protein>
<dbReference type="InterPro" id="IPR010499">
    <property type="entry name" value="AraC_E-bd"/>
</dbReference>
<dbReference type="Gene3D" id="3.20.80.10">
    <property type="entry name" value="Regulatory factor, effector binding domain"/>
    <property type="match status" value="1"/>
</dbReference>
<accession>A0A7C9HIF4</accession>
<organism evidence="2 3">
    <name type="scientific">Agromyces luteolus</name>
    <dbReference type="NCBI Taxonomy" id="88373"/>
    <lineage>
        <taxon>Bacteria</taxon>
        <taxon>Bacillati</taxon>
        <taxon>Actinomycetota</taxon>
        <taxon>Actinomycetes</taxon>
        <taxon>Micrococcales</taxon>
        <taxon>Microbacteriaceae</taxon>
        <taxon>Agromyces</taxon>
    </lineage>
</organism>
<dbReference type="Pfam" id="PF06445">
    <property type="entry name" value="GyrI-like"/>
    <property type="match status" value="1"/>
</dbReference>
<dbReference type="InterPro" id="IPR011256">
    <property type="entry name" value="Reg_factor_effector_dom_sf"/>
</dbReference>
<gene>
    <name evidence="2" type="ORF">GLX25_11765</name>
</gene>
<evidence type="ECO:0000313" key="3">
    <source>
        <dbReference type="Proteomes" id="UP000480122"/>
    </source>
</evidence>
<feature type="domain" description="AraC effector-binding" evidence="1">
    <location>
        <begin position="3"/>
        <end position="154"/>
    </location>
</feature>
<name>A0A7C9HIF4_9MICO</name>
<dbReference type="EMBL" id="WODA01000022">
    <property type="protein sequence ID" value="MUN07786.1"/>
    <property type="molecule type" value="Genomic_DNA"/>
</dbReference>
<reference evidence="2 3" key="1">
    <citation type="submission" date="2019-11" db="EMBL/GenBank/DDBJ databases">
        <title>Agromyces kandeliae sp. nov., isolated from mangrove soil.</title>
        <authorList>
            <person name="Wang R."/>
        </authorList>
    </citation>
    <scope>NUCLEOTIDE SEQUENCE [LARGE SCALE GENOMIC DNA]</scope>
    <source>
        <strain evidence="2 3">JCM 11431</strain>
    </source>
</reference>
<dbReference type="AlphaFoldDB" id="A0A7C9HIF4"/>
<evidence type="ECO:0000313" key="2">
    <source>
        <dbReference type="EMBL" id="MUN07786.1"/>
    </source>
</evidence>
<dbReference type="SMART" id="SM00871">
    <property type="entry name" value="AraC_E_bind"/>
    <property type="match status" value="1"/>
</dbReference>